<dbReference type="Pfam" id="PF04232">
    <property type="entry name" value="SpoVS"/>
    <property type="match status" value="1"/>
</dbReference>
<protein>
    <submittedName>
        <fullName evidence="1">Stage V sporulation protein SpoVS</fullName>
    </submittedName>
</protein>
<dbReference type="GO" id="GO:0003676">
    <property type="term" value="F:nucleic acid binding"/>
    <property type="evidence" value="ECO:0007669"/>
    <property type="project" value="InterPro"/>
</dbReference>
<dbReference type="AlphaFoldDB" id="A0A1G8GIZ2"/>
<evidence type="ECO:0000313" key="1">
    <source>
        <dbReference type="EMBL" id="SDH94365.1"/>
    </source>
</evidence>
<accession>A0A1G8GIZ2</accession>
<organism evidence="1 2">
    <name type="scientific">Proteiniclasticum ruminis</name>
    <dbReference type="NCBI Taxonomy" id="398199"/>
    <lineage>
        <taxon>Bacteria</taxon>
        <taxon>Bacillati</taxon>
        <taxon>Bacillota</taxon>
        <taxon>Clostridia</taxon>
        <taxon>Eubacteriales</taxon>
        <taxon>Clostridiaceae</taxon>
        <taxon>Proteiniclasticum</taxon>
    </lineage>
</organism>
<reference evidence="1 2" key="1">
    <citation type="submission" date="2016-10" db="EMBL/GenBank/DDBJ databases">
        <authorList>
            <person name="de Groot N.N."/>
        </authorList>
    </citation>
    <scope>NUCLEOTIDE SEQUENCE [LARGE SCALE GENOMIC DNA]</scope>
    <source>
        <strain evidence="1 2">CGMCC 1.5058</strain>
    </source>
</reference>
<gene>
    <name evidence="1" type="ORF">SAMN05421804_101283</name>
</gene>
<name>A0A1G8GIZ2_9CLOT</name>
<dbReference type="Gene3D" id="3.30.110.20">
    <property type="entry name" value="Alba-like domain"/>
    <property type="match status" value="1"/>
</dbReference>
<dbReference type="RefSeq" id="WP_031573130.1">
    <property type="nucleotide sequence ID" value="NZ_FNDZ01000001.1"/>
</dbReference>
<dbReference type="InterPro" id="IPR036882">
    <property type="entry name" value="Alba-like_dom_sf"/>
</dbReference>
<dbReference type="EMBL" id="FNDZ01000001">
    <property type="protein sequence ID" value="SDH94365.1"/>
    <property type="molecule type" value="Genomic_DNA"/>
</dbReference>
<evidence type="ECO:0000313" key="2">
    <source>
        <dbReference type="Proteomes" id="UP000183255"/>
    </source>
</evidence>
<dbReference type="Proteomes" id="UP000183255">
    <property type="component" value="Unassembled WGS sequence"/>
</dbReference>
<sequence length="89" mass="9620">MEEKRVVRVGKNSEPSKVASSVLYMLQNGENVELSALGTSAAVLAKSVCLIANLNNDSIPISFNPSLDYVTDDFGETRTACKVKITIKE</sequence>
<proteinExistence type="predicted"/>
<dbReference type="InterPro" id="IPR007347">
    <property type="entry name" value="SpoVS"/>
</dbReference>